<sequence>MSLIAPEDNLLLLNVFGNGLKLDLVSKNQVVQWADSVISRDDDPDYFFIELSLAKNANELLSIINNRIVLSLDENSCRVLLGLLSHMFSNELTDIQKAVSIIDKINMEACLSSMEQESLWNVYYEFDRRFELIDNTDAELREIITKALIHYHDFTIYNVEDWPDINLSIDEYWSDIDIQRLIDIECQHSAEKRNREKQALRIRIFMALIMLAAILFVSVNYTDFVNRTMVGKFKRDLYQICLILCIFLPYVIFRIFVPRKRNT</sequence>
<evidence type="ECO:0000313" key="2">
    <source>
        <dbReference type="EMBL" id="MBB6129723.1"/>
    </source>
</evidence>
<feature type="transmembrane region" description="Helical" evidence="1">
    <location>
        <begin position="237"/>
        <end position="257"/>
    </location>
</feature>
<keyword evidence="1" id="KW-1133">Transmembrane helix</keyword>
<evidence type="ECO:0000313" key="3">
    <source>
        <dbReference type="Proteomes" id="UP000548326"/>
    </source>
</evidence>
<keyword evidence="1" id="KW-0812">Transmembrane</keyword>
<name>A0A841JEY7_9SPHI</name>
<feature type="transmembrane region" description="Helical" evidence="1">
    <location>
        <begin position="202"/>
        <end position="222"/>
    </location>
</feature>
<protein>
    <submittedName>
        <fullName evidence="2">Uncharacterized protein</fullName>
    </submittedName>
</protein>
<accession>A0A841JEY7</accession>
<dbReference type="EMBL" id="JACHCA010000011">
    <property type="protein sequence ID" value="MBB6129723.1"/>
    <property type="molecule type" value="Genomic_DNA"/>
</dbReference>
<dbReference type="Proteomes" id="UP000548326">
    <property type="component" value="Unassembled WGS sequence"/>
</dbReference>
<comment type="caution">
    <text evidence="2">The sequence shown here is derived from an EMBL/GenBank/DDBJ whole genome shotgun (WGS) entry which is preliminary data.</text>
</comment>
<evidence type="ECO:0000256" key="1">
    <source>
        <dbReference type="SAM" id="Phobius"/>
    </source>
</evidence>
<organism evidence="2 3">
    <name type="scientific">Mucilaginibacter lappiensis</name>
    <dbReference type="NCBI Taxonomy" id="354630"/>
    <lineage>
        <taxon>Bacteria</taxon>
        <taxon>Pseudomonadati</taxon>
        <taxon>Bacteroidota</taxon>
        <taxon>Sphingobacteriia</taxon>
        <taxon>Sphingobacteriales</taxon>
        <taxon>Sphingobacteriaceae</taxon>
        <taxon>Mucilaginibacter</taxon>
    </lineage>
</organism>
<keyword evidence="1" id="KW-0472">Membrane</keyword>
<proteinExistence type="predicted"/>
<gene>
    <name evidence="2" type="ORF">HDF22_003855</name>
</gene>
<dbReference type="AlphaFoldDB" id="A0A841JEY7"/>
<dbReference type="RefSeq" id="WP_183588730.1">
    <property type="nucleotide sequence ID" value="NZ_JACHCA010000011.1"/>
</dbReference>
<reference evidence="2 3" key="1">
    <citation type="submission" date="2020-08" db="EMBL/GenBank/DDBJ databases">
        <title>Genomic Encyclopedia of Type Strains, Phase IV (KMG-V): Genome sequencing to study the core and pangenomes of soil and plant-associated prokaryotes.</title>
        <authorList>
            <person name="Whitman W."/>
        </authorList>
    </citation>
    <scope>NUCLEOTIDE SEQUENCE [LARGE SCALE GENOMIC DNA]</scope>
    <source>
        <strain evidence="2 3">MP601</strain>
    </source>
</reference>